<name>A0A151AMI8_9CLOT</name>
<dbReference type="Proteomes" id="UP000075531">
    <property type="component" value="Unassembled WGS sequence"/>
</dbReference>
<keyword evidence="2" id="KW-1185">Reference proteome</keyword>
<accession>A0A151AMI8</accession>
<proteinExistence type="predicted"/>
<dbReference type="STRING" id="1121338.CLTEP_27520"/>
<sequence>MHCEVMEFDALKKEFDELVSIKNLWCLRQVKIIELQQEV</sequence>
<reference evidence="1 2" key="1">
    <citation type="submission" date="2016-02" db="EMBL/GenBank/DDBJ databases">
        <title>Genome sequence of Clostridium tepidiprofundi DSM 19306.</title>
        <authorList>
            <person name="Poehlein A."/>
            <person name="Daniel R."/>
        </authorList>
    </citation>
    <scope>NUCLEOTIDE SEQUENCE [LARGE SCALE GENOMIC DNA]</scope>
    <source>
        <strain evidence="1 2">DSM 19306</strain>
    </source>
</reference>
<evidence type="ECO:0000313" key="1">
    <source>
        <dbReference type="EMBL" id="KYH28750.1"/>
    </source>
</evidence>
<evidence type="ECO:0000313" key="2">
    <source>
        <dbReference type="Proteomes" id="UP000075531"/>
    </source>
</evidence>
<gene>
    <name evidence="1" type="ORF">CLTEP_27520</name>
</gene>
<organism evidence="1 2">
    <name type="scientific">Clostridium tepidiprofundi DSM 19306</name>
    <dbReference type="NCBI Taxonomy" id="1121338"/>
    <lineage>
        <taxon>Bacteria</taxon>
        <taxon>Bacillati</taxon>
        <taxon>Bacillota</taxon>
        <taxon>Clostridia</taxon>
        <taxon>Eubacteriales</taxon>
        <taxon>Clostridiaceae</taxon>
        <taxon>Clostridium</taxon>
    </lineage>
</organism>
<dbReference type="AlphaFoldDB" id="A0A151AMI8"/>
<comment type="caution">
    <text evidence="1">The sequence shown here is derived from an EMBL/GenBank/DDBJ whole genome shotgun (WGS) entry which is preliminary data.</text>
</comment>
<protein>
    <submittedName>
        <fullName evidence="1">Uncharacterized protein</fullName>
    </submittedName>
</protein>
<dbReference type="EMBL" id="LTBA01000095">
    <property type="protein sequence ID" value="KYH28750.1"/>
    <property type="molecule type" value="Genomic_DNA"/>
</dbReference>